<organism evidence="2 3">
    <name type="scientific">Kolteria novifilia</name>
    <dbReference type="NCBI Taxonomy" id="2527975"/>
    <lineage>
        <taxon>Bacteria</taxon>
        <taxon>Pseudomonadati</taxon>
        <taxon>Planctomycetota</taxon>
        <taxon>Planctomycetia</taxon>
        <taxon>Kolteriales</taxon>
        <taxon>Kolteriaceae</taxon>
        <taxon>Kolteria</taxon>
    </lineage>
</organism>
<proteinExistence type="predicted"/>
<feature type="region of interest" description="Disordered" evidence="1">
    <location>
        <begin position="162"/>
        <end position="259"/>
    </location>
</feature>
<feature type="region of interest" description="Disordered" evidence="1">
    <location>
        <begin position="88"/>
        <end position="147"/>
    </location>
</feature>
<sequence>MAPPGKPEMGANTAWRSRQARFVQGSAWRPPASRKWVPTTLHGDPGKPDSSRVPRGDPRLIQPGPTKSAGSLGQSPLLAAIIRARRSNSKHDFLRLRRPGSTATGASRNWVPTRRGDRGKPDSSRVPRGAPRLIQPGPTKSAGSLGQDPLLAAIIRARRSNSKHDFLRLRRPGSTATGASRNWVPTRRGDRGKPEMGANKAWRPRLAGFVQGSAWRPPVDSTGADEVGWKSRARPSSGSDHPGPAFKLQTRLLAAPPPR</sequence>
<dbReference type="EMBL" id="CP036279">
    <property type="protein sequence ID" value="QDU61444.1"/>
    <property type="molecule type" value="Genomic_DNA"/>
</dbReference>
<protein>
    <submittedName>
        <fullName evidence="2">Uncharacterized protein</fullName>
    </submittedName>
</protein>
<dbReference type="KEGG" id="knv:Pan216_23010"/>
<evidence type="ECO:0000256" key="1">
    <source>
        <dbReference type="SAM" id="MobiDB-lite"/>
    </source>
</evidence>
<dbReference type="AlphaFoldDB" id="A0A518B3C5"/>
<keyword evidence="3" id="KW-1185">Reference proteome</keyword>
<reference evidence="2 3" key="1">
    <citation type="submission" date="2019-02" db="EMBL/GenBank/DDBJ databases">
        <title>Deep-cultivation of Planctomycetes and their phenomic and genomic characterization uncovers novel biology.</title>
        <authorList>
            <person name="Wiegand S."/>
            <person name="Jogler M."/>
            <person name="Boedeker C."/>
            <person name="Pinto D."/>
            <person name="Vollmers J."/>
            <person name="Rivas-Marin E."/>
            <person name="Kohn T."/>
            <person name="Peeters S.H."/>
            <person name="Heuer A."/>
            <person name="Rast P."/>
            <person name="Oberbeckmann S."/>
            <person name="Bunk B."/>
            <person name="Jeske O."/>
            <person name="Meyerdierks A."/>
            <person name="Storesund J.E."/>
            <person name="Kallscheuer N."/>
            <person name="Luecker S."/>
            <person name="Lage O.M."/>
            <person name="Pohl T."/>
            <person name="Merkel B.J."/>
            <person name="Hornburger P."/>
            <person name="Mueller R.-W."/>
            <person name="Bruemmer F."/>
            <person name="Labrenz M."/>
            <person name="Spormann A.M."/>
            <person name="Op den Camp H."/>
            <person name="Overmann J."/>
            <person name="Amann R."/>
            <person name="Jetten M.S.M."/>
            <person name="Mascher T."/>
            <person name="Medema M.H."/>
            <person name="Devos D.P."/>
            <person name="Kaster A.-K."/>
            <person name="Ovreas L."/>
            <person name="Rohde M."/>
            <person name="Galperin M.Y."/>
            <person name="Jogler C."/>
        </authorList>
    </citation>
    <scope>NUCLEOTIDE SEQUENCE [LARGE SCALE GENOMIC DNA]</scope>
    <source>
        <strain evidence="2 3">Pan216</strain>
    </source>
</reference>
<feature type="compositionally biased region" description="Basic and acidic residues" evidence="1">
    <location>
        <begin position="114"/>
        <end position="125"/>
    </location>
</feature>
<accession>A0A518B3C5</accession>
<feature type="region of interest" description="Disordered" evidence="1">
    <location>
        <begin position="22"/>
        <end position="74"/>
    </location>
</feature>
<evidence type="ECO:0000313" key="2">
    <source>
        <dbReference type="EMBL" id="QDU61444.1"/>
    </source>
</evidence>
<name>A0A518B3C5_9BACT</name>
<feature type="compositionally biased region" description="Basic and acidic residues" evidence="1">
    <location>
        <begin position="44"/>
        <end position="58"/>
    </location>
</feature>
<evidence type="ECO:0000313" key="3">
    <source>
        <dbReference type="Proteomes" id="UP000317093"/>
    </source>
</evidence>
<dbReference type="Proteomes" id="UP000317093">
    <property type="component" value="Chromosome"/>
</dbReference>
<gene>
    <name evidence="2" type="ORF">Pan216_23010</name>
</gene>